<keyword evidence="3" id="KW-0858">Xylan degradation</keyword>
<evidence type="ECO:0000256" key="3">
    <source>
        <dbReference type="ARBA" id="ARBA00022651"/>
    </source>
</evidence>
<dbReference type="PANTHER" id="PTHR31490">
    <property type="entry name" value="GLYCOSYL HYDROLASE"/>
    <property type="match status" value="1"/>
</dbReference>
<evidence type="ECO:0000313" key="11">
    <source>
        <dbReference type="EMBL" id="PGH26900.1"/>
    </source>
</evidence>
<feature type="signal peptide" evidence="9">
    <location>
        <begin position="1"/>
        <end position="17"/>
    </location>
</feature>
<evidence type="ECO:0000256" key="4">
    <source>
        <dbReference type="ARBA" id="ARBA00022801"/>
    </source>
</evidence>
<dbReference type="InterPro" id="IPR017853">
    <property type="entry name" value="GH"/>
</dbReference>
<dbReference type="InterPro" id="IPR044846">
    <property type="entry name" value="GH10"/>
</dbReference>
<dbReference type="Gene3D" id="3.20.20.80">
    <property type="entry name" value="Glycosidases"/>
    <property type="match status" value="1"/>
</dbReference>
<sequence>MLNKLILALALGQAVSGAVIDTRQHSVSIDALFKAKGKEFIGVATDRNRLTTGRSAAIIQQNFGQVTPENSMKWESTERSRGSWSLSDADYLVDWATQNGKTIRGHTLVWHSQLPQWVKDIRDRNTLTQVIEEHINYLMTRYKGKIHHWDVLNEILDESGNLRQSVFTDVLGEDFVGIAFRAARAADPSARLYINDYNLDDAGYAKTQGMVRRVNQWLSQGIPIDGIAIQALAGTNVAEVAITELDIANAPANDYVNVVNACLNQPKCVGVTVWGVADPVRSHFIYFSLTPRS</sequence>
<keyword evidence="5 8" id="KW-0119">Carbohydrate metabolism</keyword>
<keyword evidence="4 8" id="KW-0378">Hydrolase</keyword>
<protein>
    <recommendedName>
        <fullName evidence="8">Beta-xylanase</fullName>
        <ecNumber evidence="8">3.2.1.8</ecNumber>
    </recommendedName>
</protein>
<reference evidence="11 12" key="1">
    <citation type="submission" date="2017-10" db="EMBL/GenBank/DDBJ databases">
        <title>Comparative genomics in systemic dimorphic fungi from Ajellomycetaceae.</title>
        <authorList>
            <person name="Munoz J.F."/>
            <person name="Mcewen J.G."/>
            <person name="Clay O.K."/>
            <person name="Cuomo C.A."/>
        </authorList>
    </citation>
    <scope>NUCLEOTIDE SEQUENCE [LARGE SCALE GENOMIC DNA]</scope>
    <source>
        <strain evidence="11 12">UAMH7299</strain>
    </source>
</reference>
<keyword evidence="12" id="KW-1185">Reference proteome</keyword>
<accession>A0A2B7Z0F9</accession>
<dbReference type="OrthoDB" id="3055998at2759"/>
<dbReference type="AlphaFoldDB" id="A0A2B7Z0F9"/>
<keyword evidence="7 8" id="KW-0624">Polysaccharide degradation</keyword>
<dbReference type="SUPFAM" id="SSF51445">
    <property type="entry name" value="(Trans)glycosidases"/>
    <property type="match status" value="1"/>
</dbReference>
<evidence type="ECO:0000256" key="6">
    <source>
        <dbReference type="ARBA" id="ARBA00023295"/>
    </source>
</evidence>
<dbReference type="STRING" id="1447883.A0A2B7Z0F9"/>
<dbReference type="SMART" id="SM00633">
    <property type="entry name" value="Glyco_10"/>
    <property type="match status" value="1"/>
</dbReference>
<keyword evidence="6 8" id="KW-0326">Glycosidase</keyword>
<dbReference type="Pfam" id="PF00331">
    <property type="entry name" value="Glyco_hydro_10"/>
    <property type="match status" value="1"/>
</dbReference>
<dbReference type="GO" id="GO:0045493">
    <property type="term" value="P:xylan catabolic process"/>
    <property type="evidence" value="ECO:0007669"/>
    <property type="project" value="UniProtKB-KW"/>
</dbReference>
<evidence type="ECO:0000313" key="12">
    <source>
        <dbReference type="Proteomes" id="UP000224634"/>
    </source>
</evidence>
<dbReference type="EC" id="3.2.1.8" evidence="8"/>
<dbReference type="PRINTS" id="PR00134">
    <property type="entry name" value="GLHYDRLASE10"/>
</dbReference>
<dbReference type="InterPro" id="IPR001000">
    <property type="entry name" value="GH10_dom"/>
</dbReference>
<dbReference type="PROSITE" id="PS51760">
    <property type="entry name" value="GH10_2"/>
    <property type="match status" value="1"/>
</dbReference>
<proteinExistence type="inferred from homology"/>
<dbReference type="EMBL" id="PDNA01000012">
    <property type="protein sequence ID" value="PGH26900.1"/>
    <property type="molecule type" value="Genomic_DNA"/>
</dbReference>
<keyword evidence="9" id="KW-0732">Signal</keyword>
<name>A0A2B7Z0F9_POLH7</name>
<dbReference type="GO" id="GO:0031176">
    <property type="term" value="F:endo-1,4-beta-xylanase activity"/>
    <property type="evidence" value="ECO:0007669"/>
    <property type="project" value="UniProtKB-EC"/>
</dbReference>
<gene>
    <name evidence="11" type="ORF">AJ80_01483</name>
</gene>
<comment type="catalytic activity">
    <reaction evidence="1 8">
        <text>Endohydrolysis of (1-&gt;4)-beta-D-xylosidic linkages in xylans.</text>
        <dbReference type="EC" id="3.2.1.8"/>
    </reaction>
</comment>
<feature type="chain" id="PRO_5012609082" description="Beta-xylanase" evidence="9">
    <location>
        <begin position="18"/>
        <end position="293"/>
    </location>
</feature>
<evidence type="ECO:0000256" key="7">
    <source>
        <dbReference type="ARBA" id="ARBA00023326"/>
    </source>
</evidence>
<organism evidence="11 12">
    <name type="scientific">Polytolypa hystricis (strain UAMH7299)</name>
    <dbReference type="NCBI Taxonomy" id="1447883"/>
    <lineage>
        <taxon>Eukaryota</taxon>
        <taxon>Fungi</taxon>
        <taxon>Dikarya</taxon>
        <taxon>Ascomycota</taxon>
        <taxon>Pezizomycotina</taxon>
        <taxon>Eurotiomycetes</taxon>
        <taxon>Eurotiomycetidae</taxon>
        <taxon>Onygenales</taxon>
        <taxon>Onygenales incertae sedis</taxon>
        <taxon>Polytolypa</taxon>
    </lineage>
</organism>
<evidence type="ECO:0000256" key="5">
    <source>
        <dbReference type="ARBA" id="ARBA00023277"/>
    </source>
</evidence>
<comment type="caution">
    <text evidence="11">The sequence shown here is derived from an EMBL/GenBank/DDBJ whole genome shotgun (WGS) entry which is preliminary data.</text>
</comment>
<evidence type="ECO:0000259" key="10">
    <source>
        <dbReference type="PROSITE" id="PS51760"/>
    </source>
</evidence>
<dbReference type="PANTHER" id="PTHR31490:SF76">
    <property type="entry name" value="ENDO-1,4-BETA-XYLANASE C"/>
    <property type="match status" value="1"/>
</dbReference>
<evidence type="ECO:0000256" key="9">
    <source>
        <dbReference type="SAM" id="SignalP"/>
    </source>
</evidence>
<evidence type="ECO:0000256" key="1">
    <source>
        <dbReference type="ARBA" id="ARBA00000681"/>
    </source>
</evidence>
<dbReference type="Proteomes" id="UP000224634">
    <property type="component" value="Unassembled WGS sequence"/>
</dbReference>
<evidence type="ECO:0000256" key="2">
    <source>
        <dbReference type="ARBA" id="ARBA00007495"/>
    </source>
</evidence>
<comment type="similarity">
    <text evidence="2 8">Belongs to the glycosyl hydrolase 10 (cellulase F) family.</text>
</comment>
<evidence type="ECO:0000256" key="8">
    <source>
        <dbReference type="RuleBase" id="RU361174"/>
    </source>
</evidence>
<feature type="domain" description="GH10" evidence="10">
    <location>
        <begin position="26"/>
        <end position="293"/>
    </location>
</feature>